<evidence type="ECO:0000313" key="3">
    <source>
        <dbReference type="EMBL" id="PIS39716.1"/>
    </source>
</evidence>
<dbReference type="SUPFAM" id="SSF52540">
    <property type="entry name" value="P-loop containing nucleoside triphosphate hydrolases"/>
    <property type="match status" value="1"/>
</dbReference>
<dbReference type="PANTHER" id="PTHR30121">
    <property type="entry name" value="UNCHARACTERIZED PROTEIN YJGR-RELATED"/>
    <property type="match status" value="1"/>
</dbReference>
<dbReference type="InterPro" id="IPR051162">
    <property type="entry name" value="T4SS_component"/>
</dbReference>
<dbReference type="GO" id="GO:0016020">
    <property type="term" value="C:membrane"/>
    <property type="evidence" value="ECO:0007669"/>
    <property type="project" value="InterPro"/>
</dbReference>
<keyword evidence="1" id="KW-0472">Membrane</keyword>
<keyword evidence="1" id="KW-0812">Transmembrane</keyword>
<dbReference type="Proteomes" id="UP000230088">
    <property type="component" value="Unassembled WGS sequence"/>
</dbReference>
<name>A0A2H0YMS5_9BACT</name>
<feature type="domain" description="DUF8128" evidence="2">
    <location>
        <begin position="66"/>
        <end position="381"/>
    </location>
</feature>
<dbReference type="InterPro" id="IPR027417">
    <property type="entry name" value="P-loop_NTPase"/>
</dbReference>
<dbReference type="Pfam" id="PF02534">
    <property type="entry name" value="T4SS-DNA_transf"/>
    <property type="match status" value="1"/>
</dbReference>
<sequence>MTSFLSAEILNIAFFFSILAVLGFLVYLFSRKRLKEKIFESLNMTLFLVTMPKYELKKEETMKTEEKNLIGQMEQIFANFLNLRQGLFKISPRIALEIASQIGGTDISFYAAVPKSLENALEKYVHGIYPRALVEKVPQDYTIFEPGGFTAGSYLRLSEKPFFPLNTYKNLEKDPLSIITDTFSKITADEGAAIQVLIKPFPKVSWIRMGEKLLFKIKQGKPLRLAVLEASRIPIIDFIMEIFGAFTRYSRYSLTQRPGEQGMGQYIETQKELRVDERTIKAIEEKIQKQVFQTNIRLLTSAQTRERAEEILSHLEAAFGQFSLFSLNSFSPKKVKGSGLRKLIYDFSFRNFNWYQKIILNIEELTSVYHFPTRFSETPYIKAARSVVAPPPVELPEKGINLIGKVIFRGEEKEVSFASLEDRRRHFYIVGQTGTGKTSLLQEMIRQDIQAGRGVGVIDPHGDLIEATLASIPKERLEDVVLFEPFDMERPVGLNMLEYDTPEQKDFAVSEMIAIFHKLFPPEIIGPMFEHYMRNAMLALMADRKEPGTLVEISRMFTDDEFMEYKMKNVTDLLVRNFWLKEWRQTTGETKSDMLGYVVSKVGRFIENEMMRNIIGQSRSGFDLAKIIDEGKIFLANLSKGLTGEINSSLLGLILVSKMQMAAMRRARIPEDQRKDFYLYIDEFQNFTTDSIVTILSEARKYRLNLTLAHQYIPQLAEPIRNAVLGNVGTIAAFRIGANDAEFLEKQFEPEFSRFDLVNLDNFTLIIKMMIKNKISPPFKIQSVFPRKGNAEIIEPIKKLSNLKYGRLREIVESEIVERSRLTEL</sequence>
<evidence type="ECO:0000256" key="1">
    <source>
        <dbReference type="SAM" id="Phobius"/>
    </source>
</evidence>
<organism evidence="3 4">
    <name type="scientific">Candidatus Nealsonbacteria bacterium CG08_land_8_20_14_0_20_38_20</name>
    <dbReference type="NCBI Taxonomy" id="1974705"/>
    <lineage>
        <taxon>Bacteria</taxon>
        <taxon>Candidatus Nealsoniibacteriota</taxon>
    </lineage>
</organism>
<comment type="caution">
    <text evidence="3">The sequence shown here is derived from an EMBL/GenBank/DDBJ whole genome shotgun (WGS) entry which is preliminary data.</text>
</comment>
<evidence type="ECO:0000313" key="4">
    <source>
        <dbReference type="Proteomes" id="UP000230088"/>
    </source>
</evidence>
<proteinExistence type="predicted"/>
<dbReference type="AlphaFoldDB" id="A0A2H0YMS5"/>
<keyword evidence="1" id="KW-1133">Transmembrane helix</keyword>
<evidence type="ECO:0000259" key="2">
    <source>
        <dbReference type="Pfam" id="PF26449"/>
    </source>
</evidence>
<dbReference type="EMBL" id="PEYD01000007">
    <property type="protein sequence ID" value="PIS39716.1"/>
    <property type="molecule type" value="Genomic_DNA"/>
</dbReference>
<dbReference type="Pfam" id="PF26449">
    <property type="entry name" value="DUF8128"/>
    <property type="match status" value="1"/>
</dbReference>
<dbReference type="PANTHER" id="PTHR30121:SF6">
    <property type="entry name" value="SLR6007 PROTEIN"/>
    <property type="match status" value="1"/>
</dbReference>
<feature type="transmembrane region" description="Helical" evidence="1">
    <location>
        <begin position="12"/>
        <end position="29"/>
    </location>
</feature>
<gene>
    <name evidence="3" type="ORF">COT33_00520</name>
</gene>
<protein>
    <recommendedName>
        <fullName evidence="2">DUF8128 domain-containing protein</fullName>
    </recommendedName>
</protein>
<reference evidence="4" key="1">
    <citation type="submission" date="2017-09" db="EMBL/GenBank/DDBJ databases">
        <title>Depth-based differentiation of microbial function through sediment-hosted aquifers and enrichment of novel symbionts in the deep terrestrial subsurface.</title>
        <authorList>
            <person name="Probst A.J."/>
            <person name="Ladd B."/>
            <person name="Jarett J.K."/>
            <person name="Geller-Mcgrath D.E."/>
            <person name="Sieber C.M.K."/>
            <person name="Emerson J.B."/>
            <person name="Anantharaman K."/>
            <person name="Thomas B.C."/>
            <person name="Malmstrom R."/>
            <person name="Stieglmeier M."/>
            <person name="Klingl A."/>
            <person name="Woyke T."/>
            <person name="Ryan C.M."/>
            <person name="Banfield J.F."/>
        </authorList>
    </citation>
    <scope>NUCLEOTIDE SEQUENCE [LARGE SCALE GENOMIC DNA]</scope>
</reference>
<dbReference type="Gene3D" id="3.40.50.300">
    <property type="entry name" value="P-loop containing nucleotide triphosphate hydrolases"/>
    <property type="match status" value="2"/>
</dbReference>
<accession>A0A2H0YMS5</accession>
<dbReference type="InterPro" id="IPR003688">
    <property type="entry name" value="TraG/VirD4"/>
</dbReference>
<dbReference type="InterPro" id="IPR058441">
    <property type="entry name" value="DUF8128"/>
</dbReference>